<keyword evidence="4" id="KW-1185">Reference proteome</keyword>
<proteinExistence type="predicted"/>
<keyword evidence="2" id="KW-0472">Membrane</keyword>
<reference evidence="3 4" key="1">
    <citation type="journal article" date="2021" name="Sci. Rep.">
        <title>The genome of the diatom Chaetoceros tenuissimus carries an ancient integrated fragment of an extant virus.</title>
        <authorList>
            <person name="Hongo Y."/>
            <person name="Kimura K."/>
            <person name="Takaki Y."/>
            <person name="Yoshida Y."/>
            <person name="Baba S."/>
            <person name="Kobayashi G."/>
            <person name="Nagasaki K."/>
            <person name="Hano T."/>
            <person name="Tomaru Y."/>
        </authorList>
    </citation>
    <scope>NUCLEOTIDE SEQUENCE [LARGE SCALE GENOMIC DNA]</scope>
    <source>
        <strain evidence="3 4">NIES-3715</strain>
    </source>
</reference>
<feature type="compositionally biased region" description="Polar residues" evidence="1">
    <location>
        <begin position="22"/>
        <end position="33"/>
    </location>
</feature>
<evidence type="ECO:0000313" key="3">
    <source>
        <dbReference type="EMBL" id="GFH55159.1"/>
    </source>
</evidence>
<keyword evidence="2" id="KW-0812">Transmembrane</keyword>
<accession>A0AAD3H9Q8</accession>
<evidence type="ECO:0000256" key="1">
    <source>
        <dbReference type="SAM" id="MobiDB-lite"/>
    </source>
</evidence>
<name>A0AAD3H9Q8_9STRA</name>
<evidence type="ECO:0000313" key="4">
    <source>
        <dbReference type="Proteomes" id="UP001054902"/>
    </source>
</evidence>
<comment type="caution">
    <text evidence="3">The sequence shown here is derived from an EMBL/GenBank/DDBJ whole genome shotgun (WGS) entry which is preliminary data.</text>
</comment>
<feature type="transmembrane region" description="Helical" evidence="2">
    <location>
        <begin position="305"/>
        <end position="323"/>
    </location>
</feature>
<dbReference type="AlphaFoldDB" id="A0AAD3H9Q8"/>
<dbReference type="Proteomes" id="UP001054902">
    <property type="component" value="Unassembled WGS sequence"/>
</dbReference>
<feature type="transmembrane region" description="Helical" evidence="2">
    <location>
        <begin position="276"/>
        <end position="293"/>
    </location>
</feature>
<evidence type="ECO:0000256" key="2">
    <source>
        <dbReference type="SAM" id="Phobius"/>
    </source>
</evidence>
<feature type="transmembrane region" description="Helical" evidence="2">
    <location>
        <begin position="246"/>
        <end position="269"/>
    </location>
</feature>
<keyword evidence="2" id="KW-1133">Transmembrane helix</keyword>
<feature type="transmembrane region" description="Helical" evidence="2">
    <location>
        <begin position="205"/>
        <end position="226"/>
    </location>
</feature>
<feature type="region of interest" description="Disordered" evidence="1">
    <location>
        <begin position="1"/>
        <end position="34"/>
    </location>
</feature>
<gene>
    <name evidence="3" type="ORF">CTEN210_11635</name>
</gene>
<sequence length="333" mass="37499">MAISRRNKRSNNTSKAAPVKQDANSTTDTSSTPAMEIKKPSIFSTLALSNALGMTPAQFSSLVTISIGMTHCLDLYRSVQNGEETLYCNNYFSYSPQKIDSEADPLACTNGDLGIMQIKYQTTILRLCLYFCVMMMCWSNESLMKSWNYANAVSPLVTSLIGFFYQRDYLSAPEKFSIGALLFLALSSNRKNRSEKFGIDLKEGLYNNILFFMTTGFSFLISDHLMVGFGNQINGELEVSNGGKALWFMMVLVEYTAFMFAGTFALFYFDAVRKRVFLFCAAMLMLVNAFYQLPLQKDIWVDASYRQTVTMVLFFCFLLGALIPPFSKAVIKK</sequence>
<protein>
    <submittedName>
        <fullName evidence="3">Uncharacterized protein</fullName>
    </submittedName>
</protein>
<organism evidence="3 4">
    <name type="scientific">Chaetoceros tenuissimus</name>
    <dbReference type="NCBI Taxonomy" id="426638"/>
    <lineage>
        <taxon>Eukaryota</taxon>
        <taxon>Sar</taxon>
        <taxon>Stramenopiles</taxon>
        <taxon>Ochrophyta</taxon>
        <taxon>Bacillariophyta</taxon>
        <taxon>Coscinodiscophyceae</taxon>
        <taxon>Chaetocerotophycidae</taxon>
        <taxon>Chaetocerotales</taxon>
        <taxon>Chaetocerotaceae</taxon>
        <taxon>Chaetoceros</taxon>
    </lineage>
</organism>
<dbReference type="EMBL" id="BLLK01000047">
    <property type="protein sequence ID" value="GFH55159.1"/>
    <property type="molecule type" value="Genomic_DNA"/>
</dbReference>